<accession>A0A816XIJ3</accession>
<dbReference type="InterPro" id="IPR019159">
    <property type="entry name" value="CCDC93_CC"/>
</dbReference>
<evidence type="ECO:0000259" key="1">
    <source>
        <dbReference type="Pfam" id="PF09762"/>
    </source>
</evidence>
<dbReference type="PANTHER" id="PTHR16441:SF0">
    <property type="entry name" value="COILED-COIL DOMAIN-CONTAINING PROTEIN 93"/>
    <property type="match status" value="1"/>
</dbReference>
<dbReference type="EMBL" id="HG994355">
    <property type="protein sequence ID" value="CAF2147411.1"/>
    <property type="molecule type" value="Genomic_DNA"/>
</dbReference>
<reference evidence="2" key="1">
    <citation type="submission" date="2021-01" db="EMBL/GenBank/DDBJ databases">
        <authorList>
            <consortium name="Genoscope - CEA"/>
            <person name="William W."/>
        </authorList>
    </citation>
    <scope>NUCLEOTIDE SEQUENCE</scope>
</reference>
<feature type="domain" description="CCDC93 coiled-coil" evidence="1">
    <location>
        <begin position="78"/>
        <end position="344"/>
    </location>
</feature>
<protein>
    <submittedName>
        <fullName evidence="2">(rape) hypothetical protein</fullName>
    </submittedName>
</protein>
<dbReference type="AlphaFoldDB" id="A0A816XIJ3"/>
<dbReference type="Proteomes" id="UP001295469">
    <property type="component" value="Chromosome A01"/>
</dbReference>
<proteinExistence type="predicted"/>
<evidence type="ECO:0000313" key="2">
    <source>
        <dbReference type="EMBL" id="CAF2147411.1"/>
    </source>
</evidence>
<name>A0A816XIJ3_BRANA</name>
<sequence>MLLLYDLDLIGNCFGDDGPRRKELSLSSVVFCDRYRLTEYKRDTLSPCFDESIRRSLMGNEDSSEEVCSSSGDIVTNLKASIRELSGKVREQNQRKCDVRDKLQQLRERINAEGVDVSVQEELIPLLRSLKELEKHESEVRSKCDAKRSALEDAVCDLEERVAKGEIPEEDLDVLLVESLDHLTSGKKELAATLREIVSLKRQIDDVPCQSELLQYERRFSELNVCIQEKLQQTRKLYGTYNALLEIKDLMLKEISLLNSIGSQFQDVIGTPAGRVKLIDSMEGVMKGIQQKLGKVQLGLQEEQRRCGTSKEKYTAAAAEQRKCYTVLRAFQEECTRNDRLRSQVSAISNTTGSKQGM</sequence>
<dbReference type="Pfam" id="PF09762">
    <property type="entry name" value="CCDC93_CC"/>
    <property type="match status" value="1"/>
</dbReference>
<dbReference type="InterPro" id="IPR039116">
    <property type="entry name" value="CCDC93"/>
</dbReference>
<organism evidence="2">
    <name type="scientific">Brassica napus</name>
    <name type="common">Rape</name>
    <dbReference type="NCBI Taxonomy" id="3708"/>
    <lineage>
        <taxon>Eukaryota</taxon>
        <taxon>Viridiplantae</taxon>
        <taxon>Streptophyta</taxon>
        <taxon>Embryophyta</taxon>
        <taxon>Tracheophyta</taxon>
        <taxon>Spermatophyta</taxon>
        <taxon>Magnoliopsida</taxon>
        <taxon>eudicotyledons</taxon>
        <taxon>Gunneridae</taxon>
        <taxon>Pentapetalae</taxon>
        <taxon>rosids</taxon>
        <taxon>malvids</taxon>
        <taxon>Brassicales</taxon>
        <taxon>Brassicaceae</taxon>
        <taxon>Brassiceae</taxon>
        <taxon>Brassica</taxon>
    </lineage>
</organism>
<dbReference type="PANTHER" id="PTHR16441">
    <property type="entry name" value="FIDIPIDINE"/>
    <property type="match status" value="1"/>
</dbReference>
<gene>
    <name evidence="2" type="ORF">DARMORV10_A01P05830.1</name>
</gene>